<gene>
    <name evidence="3" type="ORF">F3Y22_tig00117048pilonHSYRG00118</name>
</gene>
<evidence type="ECO:0000256" key="2">
    <source>
        <dbReference type="PROSITE-ProRule" id="PRU00708"/>
    </source>
</evidence>
<name>A0A6A2W965_HIBSY</name>
<dbReference type="Gene3D" id="1.25.40.10">
    <property type="entry name" value="Tetratricopeptide repeat domain"/>
    <property type="match status" value="3"/>
</dbReference>
<dbReference type="PROSITE" id="PS51375">
    <property type="entry name" value="PPR"/>
    <property type="match status" value="4"/>
</dbReference>
<dbReference type="EMBL" id="VEPZ02001787">
    <property type="protein sequence ID" value="KAE8654373.1"/>
    <property type="molecule type" value="Genomic_DNA"/>
</dbReference>
<dbReference type="AlphaFoldDB" id="A0A6A2W965"/>
<proteinExistence type="predicted"/>
<dbReference type="PANTHER" id="PTHR45613">
    <property type="entry name" value="PENTATRICOPEPTIDE REPEAT-CONTAINING PROTEIN"/>
    <property type="match status" value="1"/>
</dbReference>
<keyword evidence="1" id="KW-0677">Repeat</keyword>
<feature type="repeat" description="PPR" evidence="2">
    <location>
        <begin position="9"/>
        <end position="43"/>
    </location>
</feature>
<keyword evidence="4" id="KW-1185">Reference proteome</keyword>
<organism evidence="3 4">
    <name type="scientific">Hibiscus syriacus</name>
    <name type="common">Rose of Sharon</name>
    <dbReference type="NCBI Taxonomy" id="106335"/>
    <lineage>
        <taxon>Eukaryota</taxon>
        <taxon>Viridiplantae</taxon>
        <taxon>Streptophyta</taxon>
        <taxon>Embryophyta</taxon>
        <taxon>Tracheophyta</taxon>
        <taxon>Spermatophyta</taxon>
        <taxon>Magnoliopsida</taxon>
        <taxon>eudicotyledons</taxon>
        <taxon>Gunneridae</taxon>
        <taxon>Pentapetalae</taxon>
        <taxon>rosids</taxon>
        <taxon>malvids</taxon>
        <taxon>Malvales</taxon>
        <taxon>Malvaceae</taxon>
        <taxon>Malvoideae</taxon>
        <taxon>Hibiscus</taxon>
    </lineage>
</organism>
<evidence type="ECO:0000313" key="4">
    <source>
        <dbReference type="Proteomes" id="UP000436088"/>
    </source>
</evidence>
<feature type="repeat" description="PPR" evidence="2">
    <location>
        <begin position="149"/>
        <end position="183"/>
    </location>
</feature>
<feature type="repeat" description="PPR" evidence="2">
    <location>
        <begin position="75"/>
        <end position="109"/>
    </location>
</feature>
<protein>
    <recommendedName>
        <fullName evidence="5">Pentatricopeptide repeat-containing protein</fullName>
    </recommendedName>
</protein>
<dbReference type="Pfam" id="PF12854">
    <property type="entry name" value="PPR_1"/>
    <property type="match status" value="2"/>
</dbReference>
<dbReference type="Pfam" id="PF13041">
    <property type="entry name" value="PPR_2"/>
    <property type="match status" value="1"/>
</dbReference>
<accession>A0A6A2W965</accession>
<sequence length="211" mass="24363">MPEKGCLPNEFSFGILVRGYYRFTLANKGVELLDEMKNSRILPNRVVYNTLISSGKTNDAENLVERMREDGLFPDEVTFNARISALCKAGQVLEASRIFRDIQIDKAVGLPWPNVITYNLMLEGFYKQGMLVEAKNLVESMEKNCDLMNLESYNIWLLGLLRNGKLVEAQLVLKDMVNKGVEPNIYSYNGDEFYYKEWSFSRYNNLQHFIT</sequence>
<dbReference type="Proteomes" id="UP000436088">
    <property type="component" value="Unassembled WGS sequence"/>
</dbReference>
<dbReference type="PANTHER" id="PTHR45613:SF9">
    <property type="entry name" value="MITOCHONDRIAL GROUP I INTRON SPLICING FACTOR CCM1"/>
    <property type="match status" value="1"/>
</dbReference>
<feature type="repeat" description="PPR" evidence="2">
    <location>
        <begin position="114"/>
        <end position="144"/>
    </location>
</feature>
<reference evidence="3" key="1">
    <citation type="submission" date="2019-09" db="EMBL/GenBank/DDBJ databases">
        <title>Draft genome information of white flower Hibiscus syriacus.</title>
        <authorList>
            <person name="Kim Y.-M."/>
        </authorList>
    </citation>
    <scope>NUCLEOTIDE SEQUENCE [LARGE SCALE GENOMIC DNA]</scope>
    <source>
        <strain evidence="3">YM2019G1</strain>
    </source>
</reference>
<dbReference type="InterPro" id="IPR002885">
    <property type="entry name" value="PPR_rpt"/>
</dbReference>
<comment type="caution">
    <text evidence="3">The sequence shown here is derived from an EMBL/GenBank/DDBJ whole genome shotgun (WGS) entry which is preliminary data.</text>
</comment>
<dbReference type="NCBIfam" id="TIGR00756">
    <property type="entry name" value="PPR"/>
    <property type="match status" value="3"/>
</dbReference>
<dbReference type="Pfam" id="PF13812">
    <property type="entry name" value="PPR_3"/>
    <property type="match status" value="1"/>
</dbReference>
<dbReference type="InterPro" id="IPR011990">
    <property type="entry name" value="TPR-like_helical_dom_sf"/>
</dbReference>
<evidence type="ECO:0000256" key="1">
    <source>
        <dbReference type="ARBA" id="ARBA00022737"/>
    </source>
</evidence>
<evidence type="ECO:0008006" key="5">
    <source>
        <dbReference type="Google" id="ProtNLM"/>
    </source>
</evidence>
<evidence type="ECO:0000313" key="3">
    <source>
        <dbReference type="EMBL" id="KAE8654373.1"/>
    </source>
</evidence>